<protein>
    <submittedName>
        <fullName evidence="1">HAMP domain-containing histidine kinase</fullName>
    </submittedName>
</protein>
<proteinExistence type="predicted"/>
<dbReference type="InterPro" id="IPR036890">
    <property type="entry name" value="HATPase_C_sf"/>
</dbReference>
<dbReference type="EMBL" id="DSRD01000555">
    <property type="protein sequence ID" value="HGW94374.1"/>
    <property type="molecule type" value="Genomic_DNA"/>
</dbReference>
<dbReference type="SUPFAM" id="SSF55874">
    <property type="entry name" value="ATPase domain of HSP90 chaperone/DNA topoisomerase II/histidine kinase"/>
    <property type="match status" value="1"/>
</dbReference>
<name>A0A832H458_9CYAN</name>
<keyword evidence="1" id="KW-0808">Transferase</keyword>
<dbReference type="Gene3D" id="3.30.565.10">
    <property type="entry name" value="Histidine kinase-like ATPase, C-terminal domain"/>
    <property type="match status" value="1"/>
</dbReference>
<dbReference type="GO" id="GO:0016301">
    <property type="term" value="F:kinase activity"/>
    <property type="evidence" value="ECO:0007669"/>
    <property type="project" value="UniProtKB-KW"/>
</dbReference>
<accession>A0A832H458</accession>
<comment type="caution">
    <text evidence="1">The sequence shown here is derived from an EMBL/GenBank/DDBJ whole genome shotgun (WGS) entry which is preliminary data.</text>
</comment>
<gene>
    <name evidence="1" type="ORF">ENR47_08850</name>
</gene>
<sequence>MSKQCAPSQVSSYIQQMQLENGELRRYLEAQKKVIGSLERRVGRSLESLGVYLDKLSASASSNLEWQGSVEFVQNEVSSLSDLLSDAMLLQKLEAGKVEVNLEPLLVAPLLSAVSRHLSDVKADKPLRLICEFDSSLPPIWASQELLEAVLTDLLARSLRYSDSDSPVVLGAKAVGVQVFIDITAQRFAPVGNLDFATEIVLCCRRVEVQRGKVTCQQRPDGLQTVTLTFDVAS</sequence>
<reference evidence="1" key="1">
    <citation type="journal article" date="2020" name="mSystems">
        <title>Genome- and Community-Level Interaction Insights into Carbon Utilization and Element Cycling Functions of Hydrothermarchaeota in Hydrothermal Sediment.</title>
        <authorList>
            <person name="Zhou Z."/>
            <person name="Liu Y."/>
            <person name="Xu W."/>
            <person name="Pan J."/>
            <person name="Luo Z.H."/>
            <person name="Li M."/>
        </authorList>
    </citation>
    <scope>NUCLEOTIDE SEQUENCE [LARGE SCALE GENOMIC DNA]</scope>
    <source>
        <strain evidence="1">SpSt-402</strain>
    </source>
</reference>
<dbReference type="AlphaFoldDB" id="A0A832H458"/>
<keyword evidence="1" id="KW-0418">Kinase</keyword>
<organism evidence="1">
    <name type="scientific">Oscillatoriales cyanobacterium SpSt-402</name>
    <dbReference type="NCBI Taxonomy" id="2282168"/>
    <lineage>
        <taxon>Bacteria</taxon>
        <taxon>Bacillati</taxon>
        <taxon>Cyanobacteriota</taxon>
        <taxon>Cyanophyceae</taxon>
        <taxon>Oscillatoriophycideae</taxon>
        <taxon>Oscillatoriales</taxon>
    </lineage>
</organism>
<evidence type="ECO:0000313" key="1">
    <source>
        <dbReference type="EMBL" id="HGW94374.1"/>
    </source>
</evidence>